<dbReference type="PANTHER" id="PTHR46586">
    <property type="entry name" value="ANKYRIN REPEAT-CONTAINING PROTEIN"/>
    <property type="match status" value="1"/>
</dbReference>
<dbReference type="Proteomes" id="UP000198211">
    <property type="component" value="Unassembled WGS sequence"/>
</dbReference>
<dbReference type="PANTHER" id="PTHR46586:SF3">
    <property type="entry name" value="ANKYRIN REPEAT-CONTAINING PROTEIN"/>
    <property type="match status" value="1"/>
</dbReference>
<sequence length="253" mass="29335">MDEAAVFGHLDVVKWFHASQGVVSTSHALIRPIISGNFDMVFFLHLHSIVRFMLPLNIDVQLPPEMQQWLLANYTNKVRDWEFKEDKIKLEALWNQPTPQRLYCLTDGSRRCATAPNTRYCLPEGVDDLPHVTLQNAEFLDTFSSTTIVRAYKRTGSLRCIQYVASHELPETQDPFYKRWLLNRTAELAASWGDLPTLQWLLEVYLPVEPMDNVVEVAATFGHLDMLQWLYRKAFTTVIFIEFTSEDLKCVEH</sequence>
<keyword evidence="2" id="KW-1185">Reference proteome</keyword>
<protein>
    <submittedName>
        <fullName evidence="1">Uncharacterized protein</fullName>
    </submittedName>
</protein>
<dbReference type="OrthoDB" id="88772at2759"/>
<accession>A0A225UWF8</accession>
<proteinExistence type="predicted"/>
<dbReference type="EMBL" id="NBNE01010050">
    <property type="protein sequence ID" value="OWY97805.1"/>
    <property type="molecule type" value="Genomic_DNA"/>
</dbReference>
<reference evidence="2" key="1">
    <citation type="submission" date="2017-03" db="EMBL/GenBank/DDBJ databases">
        <title>Phytopthora megakarya and P. palmivora, two closely related causual agents of cacao black pod achieved similar genome size and gene model numbers by different mechanisms.</title>
        <authorList>
            <person name="Ali S."/>
            <person name="Shao J."/>
            <person name="Larry D.J."/>
            <person name="Kronmiller B."/>
            <person name="Shen D."/>
            <person name="Strem M.D."/>
            <person name="Melnick R.L."/>
            <person name="Guiltinan M.J."/>
            <person name="Tyler B.M."/>
            <person name="Meinhardt L.W."/>
            <person name="Bailey B.A."/>
        </authorList>
    </citation>
    <scope>NUCLEOTIDE SEQUENCE [LARGE SCALE GENOMIC DNA]</scope>
    <source>
        <strain evidence="2">zdho120</strain>
    </source>
</reference>
<dbReference type="AlphaFoldDB" id="A0A225UWF8"/>
<name>A0A225UWF8_9STRA</name>
<evidence type="ECO:0000313" key="1">
    <source>
        <dbReference type="EMBL" id="OWY97805.1"/>
    </source>
</evidence>
<dbReference type="InterPro" id="IPR052050">
    <property type="entry name" value="SecEffector_AnkRepeat"/>
</dbReference>
<organism evidence="1 2">
    <name type="scientific">Phytophthora megakarya</name>
    <dbReference type="NCBI Taxonomy" id="4795"/>
    <lineage>
        <taxon>Eukaryota</taxon>
        <taxon>Sar</taxon>
        <taxon>Stramenopiles</taxon>
        <taxon>Oomycota</taxon>
        <taxon>Peronosporomycetes</taxon>
        <taxon>Peronosporales</taxon>
        <taxon>Peronosporaceae</taxon>
        <taxon>Phytophthora</taxon>
    </lineage>
</organism>
<gene>
    <name evidence="1" type="ORF">PHMEG_00031575</name>
</gene>
<comment type="caution">
    <text evidence="1">The sequence shown here is derived from an EMBL/GenBank/DDBJ whole genome shotgun (WGS) entry which is preliminary data.</text>
</comment>
<evidence type="ECO:0000313" key="2">
    <source>
        <dbReference type="Proteomes" id="UP000198211"/>
    </source>
</evidence>